<evidence type="ECO:0000313" key="3">
    <source>
        <dbReference type="Proteomes" id="UP001165060"/>
    </source>
</evidence>
<keyword evidence="1" id="KW-0732">Signal</keyword>
<dbReference type="EMBL" id="BRYB01002110">
    <property type="protein sequence ID" value="GMI39827.1"/>
    <property type="molecule type" value="Genomic_DNA"/>
</dbReference>
<organism evidence="2 3">
    <name type="scientific">Tetraparma gracilis</name>
    <dbReference type="NCBI Taxonomy" id="2962635"/>
    <lineage>
        <taxon>Eukaryota</taxon>
        <taxon>Sar</taxon>
        <taxon>Stramenopiles</taxon>
        <taxon>Ochrophyta</taxon>
        <taxon>Bolidophyceae</taxon>
        <taxon>Parmales</taxon>
        <taxon>Triparmaceae</taxon>
        <taxon>Tetraparma</taxon>
    </lineage>
</organism>
<name>A0ABQ6N3M6_9STRA</name>
<feature type="chain" id="PRO_5047050745" description="Secreted protein" evidence="1">
    <location>
        <begin position="16"/>
        <end position="1898"/>
    </location>
</feature>
<gene>
    <name evidence="2" type="ORF">TeGR_g13929</name>
</gene>
<sequence length="1898" mass="202693">MKLLLALLLPALAGAADYGYSYITPDTAPNATAWSNVLKAMDGLISTAELTNSTKRITLSSRLVALYDGTDKPITTQTECTAAATASCTAVNGEQDVGPGLSANGTCTATNCQLAYAATTTENDATPLFVVFNPATGANLETPTFGFSGPPQTCTTSNVTNVATCDNLALSYCTSFFSAASTASSVKATYEDRCIVTSCVDNGPALATTLCSDATSPDNAKHYAGSMSSLCCATTTATSNGQNVCNNFPTTNAYNSVACPSLIKSVFTKSYYAGDSTTTTSLDSDMTIALTTTLTGTDLDWSLGEAANRYTDLLHVLWLRIAFGYVDALTSTSSLTACRAQGLLQTTSDGVDVAMAVLVGATLNPPNNPPNTVDDFSPMGIIDKGTTIITHSPSDPTFAAQLGTTMKNLQLRIIGNSCFTDLTVNPWGSVDDEAQLASLLSVTSSNIARVFNAAFVGVLLDRLSNEMTSFDTQVTRACVDAIAAPIAFTMGGPRGTITDKTTFFQLDNMVIASVDVFFPATIPTNDDNWLNQGRAKTHFFPALAAGLPALSLDCDTIPDVGAIADAFECSTDLATSYFISPIEPIVNGDLTGPTCDLDALPRTKTELPTTQAPGYGLDSTGMVTMLKLTNSGDDATTDITGSYPYTTQLLLLFMNSTASCTIKSLYCLSNVALPTNAFVDLSLEPLGRSDTSYLNAEVLDAIFPDSTTSTNIFSDVGGLILTSPYYNNVQKAVQLQALQTAVNANVPQTLNKTQPEMAMLVEMAGIFSGISYELGNSPIGARQRYQNFNDRTLNASPASSGLIALELPKASTGNVCNHARDESGGSATGVEDPEFLKTWPYGATPAIKAEPTDRGNALANVQAFKGMNRYLYALIEPDSSCTTSFNLSKCAAKKTEGLQYFKANQGAFHACNAAVSNDMEYWLKSSTTIATTSVNINKIKTTILGLDSMTACLGVTCEWAGRSRKPPTGSDDVPDSNVGVCNNDYVGPGAKFKWEYTSPTQGNILGQFCSSSDDECFEYNVTENWCYEPAANDTNTLMCTRSKIDLDVKDIGETVRQPSDSVATQKTYFDGDNSVKSGEVLRNLWGFQGKTTSRSKQTKNPLYLMRWSTTNIFNFWDKTFQELTNLPAGNNPLAVYAGNDCGVLEREDCAELSHIMLSQGIASPYADFEWADAAYDCLKGAATDNENGAKAVLEAAAFRTGSTVSWGNSKSFLSYGANEKAATEYGVGDAVGDAGQCAINSAMMGTLSTGRTLMEMAANGNDNYCRAINYLFPSFAAYDASTAFMGLYDVLSNSRGPDWSPFDQAKAEVYKDLLKPLIYNTQIRTLTNLDFDSVFEPGPGFMRPTAGADPMEVAKEMLDTILTLPLAYSDGSEFVDANPPVVEATGIFKTEWVSWCDSIQKLTSAGDSYGKIKITCVDKRENHIPSNPTINYDTITSVSVQYTFTEKVSKYLYLGYDINTQKNMLEHATSHEANYNVWYSGFWSFDECTEARVAGTAGTGSETAKGKCEITFNWGEQSDEGIWSYKVPAVSDSKKNSRLRNSIDNYIISILNLNDFAAELPTGVDANQFAVTALYQTAVEVTPAVQWKNVYDGMGEQSQKNALTLTMNELTASLRTLHAFQKAANNGCGSGSADAAMALFIGQIALASDDPTAGANPIAAVAELQEFVVVEPTVYDPMDAINVVFETANDFNTACNTAEAEDLMDKLELSLMITFARSFVINAYTVSGSFLTPSEQANLQVTAALSTASIPIISTAEEISGTVGRGDECEWIAQAAEVIRESAFDFTSADYTGLSSDVLTAMDNYVGRTLGAMEYTLRCRYTSAVFPRLGSIDSEAWENAGTDDDYVPGNNIAFFTASLVQPTPAPNQPTPAPSAASTVASSKVAIALALLGVVALFF</sequence>
<proteinExistence type="predicted"/>
<evidence type="ECO:0000256" key="1">
    <source>
        <dbReference type="SAM" id="SignalP"/>
    </source>
</evidence>
<comment type="caution">
    <text evidence="2">The sequence shown here is derived from an EMBL/GenBank/DDBJ whole genome shotgun (WGS) entry which is preliminary data.</text>
</comment>
<keyword evidence="3" id="KW-1185">Reference proteome</keyword>
<protein>
    <recommendedName>
        <fullName evidence="4">Secreted protein</fullName>
    </recommendedName>
</protein>
<reference evidence="2 3" key="1">
    <citation type="journal article" date="2023" name="Commun. Biol.">
        <title>Genome analysis of Parmales, the sister group of diatoms, reveals the evolutionary specialization of diatoms from phago-mixotrophs to photoautotrophs.</title>
        <authorList>
            <person name="Ban H."/>
            <person name="Sato S."/>
            <person name="Yoshikawa S."/>
            <person name="Yamada K."/>
            <person name="Nakamura Y."/>
            <person name="Ichinomiya M."/>
            <person name="Sato N."/>
            <person name="Blanc-Mathieu R."/>
            <person name="Endo H."/>
            <person name="Kuwata A."/>
            <person name="Ogata H."/>
        </authorList>
    </citation>
    <scope>NUCLEOTIDE SEQUENCE [LARGE SCALE GENOMIC DNA]</scope>
</reference>
<evidence type="ECO:0000313" key="2">
    <source>
        <dbReference type="EMBL" id="GMI39827.1"/>
    </source>
</evidence>
<dbReference type="Proteomes" id="UP001165060">
    <property type="component" value="Unassembled WGS sequence"/>
</dbReference>
<accession>A0ABQ6N3M6</accession>
<evidence type="ECO:0008006" key="4">
    <source>
        <dbReference type="Google" id="ProtNLM"/>
    </source>
</evidence>
<feature type="signal peptide" evidence="1">
    <location>
        <begin position="1"/>
        <end position="15"/>
    </location>
</feature>